<evidence type="ECO:0000313" key="2">
    <source>
        <dbReference type="Proteomes" id="UP000032304"/>
    </source>
</evidence>
<proteinExistence type="predicted"/>
<protein>
    <submittedName>
        <fullName evidence="1">Uncharacterized protein</fullName>
    </submittedName>
</protein>
<evidence type="ECO:0000313" key="1">
    <source>
        <dbReference type="EMBL" id="KJB55671.1"/>
    </source>
</evidence>
<reference evidence="1 2" key="1">
    <citation type="journal article" date="2012" name="Nature">
        <title>Repeated polyploidization of Gossypium genomes and the evolution of spinnable cotton fibres.</title>
        <authorList>
            <person name="Paterson A.H."/>
            <person name="Wendel J.F."/>
            <person name="Gundlach H."/>
            <person name="Guo H."/>
            <person name="Jenkins J."/>
            <person name="Jin D."/>
            <person name="Llewellyn D."/>
            <person name="Showmaker K.C."/>
            <person name="Shu S."/>
            <person name="Udall J."/>
            <person name="Yoo M.J."/>
            <person name="Byers R."/>
            <person name="Chen W."/>
            <person name="Doron-Faigenboim A."/>
            <person name="Duke M.V."/>
            <person name="Gong L."/>
            <person name="Grimwood J."/>
            <person name="Grover C."/>
            <person name="Grupp K."/>
            <person name="Hu G."/>
            <person name="Lee T.H."/>
            <person name="Li J."/>
            <person name="Lin L."/>
            <person name="Liu T."/>
            <person name="Marler B.S."/>
            <person name="Page J.T."/>
            <person name="Roberts A.W."/>
            <person name="Romanel E."/>
            <person name="Sanders W.S."/>
            <person name="Szadkowski E."/>
            <person name="Tan X."/>
            <person name="Tang H."/>
            <person name="Xu C."/>
            <person name="Wang J."/>
            <person name="Wang Z."/>
            <person name="Zhang D."/>
            <person name="Zhang L."/>
            <person name="Ashrafi H."/>
            <person name="Bedon F."/>
            <person name="Bowers J.E."/>
            <person name="Brubaker C.L."/>
            <person name="Chee P.W."/>
            <person name="Das S."/>
            <person name="Gingle A.R."/>
            <person name="Haigler C.H."/>
            <person name="Harker D."/>
            <person name="Hoffmann L.V."/>
            <person name="Hovav R."/>
            <person name="Jones D.C."/>
            <person name="Lemke C."/>
            <person name="Mansoor S."/>
            <person name="ur Rahman M."/>
            <person name="Rainville L.N."/>
            <person name="Rambani A."/>
            <person name="Reddy U.K."/>
            <person name="Rong J.K."/>
            <person name="Saranga Y."/>
            <person name="Scheffler B.E."/>
            <person name="Scheffler J.A."/>
            <person name="Stelly D.M."/>
            <person name="Triplett B.A."/>
            <person name="Van Deynze A."/>
            <person name="Vaslin M.F."/>
            <person name="Waghmare V.N."/>
            <person name="Walford S.A."/>
            <person name="Wright R.J."/>
            <person name="Zaki E.A."/>
            <person name="Zhang T."/>
            <person name="Dennis E.S."/>
            <person name="Mayer K.F."/>
            <person name="Peterson D.G."/>
            <person name="Rokhsar D.S."/>
            <person name="Wang X."/>
            <person name="Schmutz J."/>
        </authorList>
    </citation>
    <scope>NUCLEOTIDE SEQUENCE [LARGE SCALE GENOMIC DNA]</scope>
</reference>
<name>A0A0D2TM03_GOSRA</name>
<accession>A0A0D2TM03</accession>
<gene>
    <name evidence="1" type="ORF">B456_009G088200</name>
</gene>
<keyword evidence="2" id="KW-1185">Reference proteome</keyword>
<dbReference type="AlphaFoldDB" id="A0A0D2TM03"/>
<organism evidence="1 2">
    <name type="scientific">Gossypium raimondii</name>
    <name type="common">Peruvian cotton</name>
    <name type="synonym">Gossypium klotzschianum subsp. raimondii</name>
    <dbReference type="NCBI Taxonomy" id="29730"/>
    <lineage>
        <taxon>Eukaryota</taxon>
        <taxon>Viridiplantae</taxon>
        <taxon>Streptophyta</taxon>
        <taxon>Embryophyta</taxon>
        <taxon>Tracheophyta</taxon>
        <taxon>Spermatophyta</taxon>
        <taxon>Magnoliopsida</taxon>
        <taxon>eudicotyledons</taxon>
        <taxon>Gunneridae</taxon>
        <taxon>Pentapetalae</taxon>
        <taxon>rosids</taxon>
        <taxon>malvids</taxon>
        <taxon>Malvales</taxon>
        <taxon>Malvaceae</taxon>
        <taxon>Malvoideae</taxon>
        <taxon>Gossypium</taxon>
    </lineage>
</organism>
<dbReference type="Proteomes" id="UP000032304">
    <property type="component" value="Chromosome 9"/>
</dbReference>
<dbReference type="Gramene" id="KJB55671">
    <property type="protein sequence ID" value="KJB55671"/>
    <property type="gene ID" value="B456_009G088200"/>
</dbReference>
<sequence length="72" mass="8075">MMTISINQTVKAYIIPHFTFMLLRNAGCLPMTTDTRQKISISLTTLATLGVKCPPITPKVLNKLIKYLPLKQ</sequence>
<dbReference type="EMBL" id="CM001748">
    <property type="protein sequence ID" value="KJB55671.1"/>
    <property type="molecule type" value="Genomic_DNA"/>
</dbReference>